<evidence type="ECO:0000256" key="1">
    <source>
        <dbReference type="ARBA" id="ARBA00008950"/>
    </source>
</evidence>
<comment type="caution">
    <text evidence="4">The sequence shown here is derived from an EMBL/GenBank/DDBJ whole genome shotgun (WGS) entry which is preliminary data.</text>
</comment>
<dbReference type="RefSeq" id="WP_071314085.1">
    <property type="nucleotide sequence ID" value="NZ_MLQQ01000040.1"/>
</dbReference>
<dbReference type="OrthoDB" id="9800565at2"/>
<dbReference type="InterPro" id="IPR029052">
    <property type="entry name" value="Metallo-depent_PP-like"/>
</dbReference>
<dbReference type="AlphaFoldDB" id="A0A1S2LD48"/>
<gene>
    <name evidence="4" type="ORF">BKP35_14600</name>
</gene>
<dbReference type="SUPFAM" id="SSF56300">
    <property type="entry name" value="Metallo-dependent phosphatases"/>
    <property type="match status" value="1"/>
</dbReference>
<dbReference type="EC" id="3.1.4.-" evidence="2"/>
<dbReference type="NCBIfam" id="TIGR00040">
    <property type="entry name" value="yfcE"/>
    <property type="match status" value="1"/>
</dbReference>
<accession>A0A1S2LD48</accession>
<dbReference type="GO" id="GO:0046872">
    <property type="term" value="F:metal ion binding"/>
    <property type="evidence" value="ECO:0007669"/>
    <property type="project" value="UniProtKB-KW"/>
</dbReference>
<dbReference type="Gene3D" id="3.60.21.10">
    <property type="match status" value="1"/>
</dbReference>
<organism evidence="4 5">
    <name type="scientific">Anaerobacillus arseniciselenatis</name>
    <dbReference type="NCBI Taxonomy" id="85682"/>
    <lineage>
        <taxon>Bacteria</taxon>
        <taxon>Bacillati</taxon>
        <taxon>Bacillota</taxon>
        <taxon>Bacilli</taxon>
        <taxon>Bacillales</taxon>
        <taxon>Bacillaceae</taxon>
        <taxon>Anaerobacillus</taxon>
    </lineage>
</organism>
<dbReference type="InterPro" id="IPR041802">
    <property type="entry name" value="MPP_YfcE"/>
</dbReference>
<comment type="similarity">
    <text evidence="1 2">Belongs to the metallophosphoesterase superfamily. YfcE family.</text>
</comment>
<dbReference type="EMBL" id="MLQQ01000040">
    <property type="protein sequence ID" value="OIJ10321.1"/>
    <property type="molecule type" value="Genomic_DNA"/>
</dbReference>
<dbReference type="Pfam" id="PF12850">
    <property type="entry name" value="Metallophos_2"/>
    <property type="match status" value="1"/>
</dbReference>
<dbReference type="PANTHER" id="PTHR11124">
    <property type="entry name" value="VACUOLAR SORTING PROTEIN VPS29"/>
    <property type="match status" value="1"/>
</dbReference>
<sequence>MRVLIISDSHGLKEELFQVFDRNKHKVDLIIHCGDSELPKQSFSAYEKLLIVGGNCDFDKKYEEEIFYEKDQLKVFVTHGHLHNVKMSAVKLSYRAEELGAKLVCFGHSHIAAAFVENGVLYINPGSFRLPRKRLERSYAIVDFEKSQEALVTFYDHLGNEVADLKENFKLV</sequence>
<dbReference type="Proteomes" id="UP000180098">
    <property type="component" value="Unassembled WGS sequence"/>
</dbReference>
<proteinExistence type="inferred from homology"/>
<name>A0A1S2LD48_9BACI</name>
<reference evidence="4 5" key="1">
    <citation type="submission" date="2016-10" db="EMBL/GenBank/DDBJ databases">
        <title>Draft genome sequences of four alkaliphilic bacteria belonging to the Anaerobacillus genus.</title>
        <authorList>
            <person name="Bassil N.M."/>
            <person name="Lloyd J.R."/>
        </authorList>
    </citation>
    <scope>NUCLEOTIDE SEQUENCE [LARGE SCALE GENOMIC DNA]</scope>
    <source>
        <strain evidence="4 5">DSM 15340</strain>
    </source>
</reference>
<comment type="cofactor">
    <cofactor evidence="2">
        <name>a divalent metal cation</name>
        <dbReference type="ChEBI" id="CHEBI:60240"/>
    </cofactor>
</comment>
<dbReference type="InterPro" id="IPR000979">
    <property type="entry name" value="Phosphodiesterase_MJ0936/Vps29"/>
</dbReference>
<evidence type="ECO:0000313" key="4">
    <source>
        <dbReference type="EMBL" id="OIJ10321.1"/>
    </source>
</evidence>
<keyword evidence="2" id="KW-0479">Metal-binding</keyword>
<dbReference type="InterPro" id="IPR024654">
    <property type="entry name" value="Calcineurin-like_PHP_lpxH"/>
</dbReference>
<dbReference type="CDD" id="cd00841">
    <property type="entry name" value="MPP_YfcE"/>
    <property type="match status" value="1"/>
</dbReference>
<feature type="domain" description="Calcineurin-like phosphoesterase" evidence="3">
    <location>
        <begin position="1"/>
        <end position="146"/>
    </location>
</feature>
<keyword evidence="5" id="KW-1185">Reference proteome</keyword>
<evidence type="ECO:0000313" key="5">
    <source>
        <dbReference type="Proteomes" id="UP000180098"/>
    </source>
</evidence>
<protein>
    <recommendedName>
        <fullName evidence="2">Phosphoesterase</fullName>
        <ecNumber evidence="2">3.1.4.-</ecNumber>
    </recommendedName>
</protein>
<dbReference type="GO" id="GO:0016787">
    <property type="term" value="F:hydrolase activity"/>
    <property type="evidence" value="ECO:0007669"/>
    <property type="project" value="UniProtKB-UniRule"/>
</dbReference>
<evidence type="ECO:0000256" key="2">
    <source>
        <dbReference type="RuleBase" id="RU362039"/>
    </source>
</evidence>
<evidence type="ECO:0000259" key="3">
    <source>
        <dbReference type="Pfam" id="PF12850"/>
    </source>
</evidence>